<dbReference type="EMBL" id="JAJSOF020000029">
    <property type="protein sequence ID" value="KAJ4432577.1"/>
    <property type="molecule type" value="Genomic_DNA"/>
</dbReference>
<evidence type="ECO:0000313" key="2">
    <source>
        <dbReference type="Proteomes" id="UP001148838"/>
    </source>
</evidence>
<gene>
    <name evidence="1" type="ORF">ANN_21200</name>
</gene>
<reference evidence="1 2" key="1">
    <citation type="journal article" date="2022" name="Allergy">
        <title>Genome assembly and annotation of Periplaneta americana reveal a comprehensive cockroach allergen profile.</title>
        <authorList>
            <person name="Wang L."/>
            <person name="Xiong Q."/>
            <person name="Saelim N."/>
            <person name="Wang L."/>
            <person name="Nong W."/>
            <person name="Wan A.T."/>
            <person name="Shi M."/>
            <person name="Liu X."/>
            <person name="Cao Q."/>
            <person name="Hui J.H.L."/>
            <person name="Sookrung N."/>
            <person name="Leung T.F."/>
            <person name="Tungtrongchitr A."/>
            <person name="Tsui S.K.W."/>
        </authorList>
    </citation>
    <scope>NUCLEOTIDE SEQUENCE [LARGE SCALE GENOMIC DNA]</scope>
    <source>
        <strain evidence="1">PWHHKU_190912</strain>
    </source>
</reference>
<dbReference type="Proteomes" id="UP001148838">
    <property type="component" value="Unassembled WGS sequence"/>
</dbReference>
<organism evidence="1 2">
    <name type="scientific">Periplaneta americana</name>
    <name type="common">American cockroach</name>
    <name type="synonym">Blatta americana</name>
    <dbReference type="NCBI Taxonomy" id="6978"/>
    <lineage>
        <taxon>Eukaryota</taxon>
        <taxon>Metazoa</taxon>
        <taxon>Ecdysozoa</taxon>
        <taxon>Arthropoda</taxon>
        <taxon>Hexapoda</taxon>
        <taxon>Insecta</taxon>
        <taxon>Pterygota</taxon>
        <taxon>Neoptera</taxon>
        <taxon>Polyneoptera</taxon>
        <taxon>Dictyoptera</taxon>
        <taxon>Blattodea</taxon>
        <taxon>Blattoidea</taxon>
        <taxon>Blattidae</taxon>
        <taxon>Blattinae</taxon>
        <taxon>Periplaneta</taxon>
    </lineage>
</organism>
<comment type="caution">
    <text evidence="1">The sequence shown here is derived from an EMBL/GenBank/DDBJ whole genome shotgun (WGS) entry which is preliminary data.</text>
</comment>
<accession>A0ABQ8SFZ4</accession>
<sequence length="90" mass="10255">MACLCDGGNELPGSLKATSKEASLREHLEDRALACGGPKLGRLGFDVQWNRIWKTRVDVQWNRIWKTWVRRSVEQHLEDLGSTCSELEQS</sequence>
<proteinExistence type="predicted"/>
<protein>
    <submittedName>
        <fullName evidence="1">Uncharacterized protein</fullName>
    </submittedName>
</protein>
<keyword evidence="2" id="KW-1185">Reference proteome</keyword>
<evidence type="ECO:0000313" key="1">
    <source>
        <dbReference type="EMBL" id="KAJ4432577.1"/>
    </source>
</evidence>
<name>A0ABQ8SFZ4_PERAM</name>